<evidence type="ECO:0000256" key="1">
    <source>
        <dbReference type="ARBA" id="ARBA00004123"/>
    </source>
</evidence>
<proteinExistence type="inferred from homology"/>
<comment type="subcellular location">
    <subcellularLocation>
        <location evidence="1">Nucleus</location>
    </subcellularLocation>
</comment>
<dbReference type="Proteomes" id="UP001497497">
    <property type="component" value="Unassembled WGS sequence"/>
</dbReference>
<dbReference type="FunFam" id="1.10.287.100:FF:000001">
    <property type="entry name" value="Transcription initiation factor IIA subunit"/>
    <property type="match status" value="1"/>
</dbReference>
<feature type="compositionally biased region" description="Acidic residues" evidence="6">
    <location>
        <begin position="226"/>
        <end position="274"/>
    </location>
</feature>
<dbReference type="AlphaFoldDB" id="A0AAV2HIS6"/>
<dbReference type="InterPro" id="IPR009088">
    <property type="entry name" value="TFIIA_b-brl"/>
</dbReference>
<name>A0AAV2HIS6_LYMST</name>
<evidence type="ECO:0008006" key="9">
    <source>
        <dbReference type="Google" id="ProtNLM"/>
    </source>
</evidence>
<gene>
    <name evidence="7" type="ORF">GSLYS_00007612001</name>
</gene>
<organism evidence="7 8">
    <name type="scientific">Lymnaea stagnalis</name>
    <name type="common">Great pond snail</name>
    <name type="synonym">Helix stagnalis</name>
    <dbReference type="NCBI Taxonomy" id="6523"/>
    <lineage>
        <taxon>Eukaryota</taxon>
        <taxon>Metazoa</taxon>
        <taxon>Spiralia</taxon>
        <taxon>Lophotrochozoa</taxon>
        <taxon>Mollusca</taxon>
        <taxon>Gastropoda</taxon>
        <taxon>Heterobranchia</taxon>
        <taxon>Euthyneura</taxon>
        <taxon>Panpulmonata</taxon>
        <taxon>Hygrophila</taxon>
        <taxon>Lymnaeoidea</taxon>
        <taxon>Lymnaeidae</taxon>
        <taxon>Lymnaea</taxon>
    </lineage>
</organism>
<dbReference type="GO" id="GO:0005672">
    <property type="term" value="C:transcription factor TFIIA complex"/>
    <property type="evidence" value="ECO:0007669"/>
    <property type="project" value="InterPro"/>
</dbReference>
<dbReference type="SUPFAM" id="SSF50784">
    <property type="entry name" value="Transcription factor IIA (TFIIA), beta-barrel domain"/>
    <property type="match status" value="1"/>
</dbReference>
<sequence>MSTASQVSKLYQTVVDDVITNVKESFLDESVDEQVLTDLKTLWMTKLAASKALEVTQTEQEQPIQQHVTTMLPIQSTNQHEQIGNQASQSTQQYQLPTNSGVPLLTHGMFHQQLSAVGPDGQVRNITVSQTGMFLFLCLTYECDGQFIALGLPTQQHLTQFQQHSGQLMIQQQHQSLRLPQQQQIRLTQQQQLQLQQQKLLQGQIMPTQGVHQNLIQLDGTADTSSSDDEDFDDDDKEDDEKEDENEEEGPGEEEDPLNSNDDVSEDDPNELFDTDNVVVCQYDKINRNKNKWKFHLKDGIMNLNGKDFVFQKATGDAEW</sequence>
<comment type="similarity">
    <text evidence="2">Belongs to the TFIIA subunit 1 family.</text>
</comment>
<dbReference type="SUPFAM" id="SSF47396">
    <property type="entry name" value="Transcription factor IIA (TFIIA), alpha-helical domain"/>
    <property type="match status" value="1"/>
</dbReference>
<evidence type="ECO:0000313" key="8">
    <source>
        <dbReference type="Proteomes" id="UP001497497"/>
    </source>
</evidence>
<keyword evidence="5" id="KW-0539">Nucleus</keyword>
<dbReference type="SMART" id="SM01371">
    <property type="entry name" value="TFIIA"/>
    <property type="match status" value="1"/>
</dbReference>
<dbReference type="GO" id="GO:0006367">
    <property type="term" value="P:transcription initiation at RNA polymerase II promoter"/>
    <property type="evidence" value="ECO:0007669"/>
    <property type="project" value="InterPro"/>
</dbReference>
<evidence type="ECO:0000256" key="6">
    <source>
        <dbReference type="SAM" id="MobiDB-lite"/>
    </source>
</evidence>
<dbReference type="PANTHER" id="PTHR12694">
    <property type="entry name" value="TRANSCRIPTION INITIATION FACTOR IIA SUBUNIT 1"/>
    <property type="match status" value="1"/>
</dbReference>
<dbReference type="Pfam" id="PF03153">
    <property type="entry name" value="TFIIA"/>
    <property type="match status" value="2"/>
</dbReference>
<protein>
    <recommendedName>
        <fullName evidence="9">Transcription initiation factor IIA subunit 1</fullName>
    </recommendedName>
</protein>
<feature type="region of interest" description="Disordered" evidence="6">
    <location>
        <begin position="220"/>
        <end position="275"/>
    </location>
</feature>
<evidence type="ECO:0000256" key="5">
    <source>
        <dbReference type="ARBA" id="ARBA00023242"/>
    </source>
</evidence>
<evidence type="ECO:0000256" key="3">
    <source>
        <dbReference type="ARBA" id="ARBA00023015"/>
    </source>
</evidence>
<dbReference type="InterPro" id="IPR004855">
    <property type="entry name" value="TFIIA_asu/bsu"/>
</dbReference>
<keyword evidence="4" id="KW-0804">Transcription</keyword>
<evidence type="ECO:0000313" key="7">
    <source>
        <dbReference type="EMBL" id="CAL1533652.1"/>
    </source>
</evidence>
<keyword evidence="3" id="KW-0805">Transcription regulation</keyword>
<comment type="caution">
    <text evidence="7">The sequence shown here is derived from an EMBL/GenBank/DDBJ whole genome shotgun (WGS) entry which is preliminary data.</text>
</comment>
<dbReference type="Gene3D" id="2.30.18.10">
    <property type="entry name" value="Transcription factor IIA (TFIIA), beta-barrel domain"/>
    <property type="match status" value="1"/>
</dbReference>
<keyword evidence="8" id="KW-1185">Reference proteome</keyword>
<evidence type="ECO:0000256" key="4">
    <source>
        <dbReference type="ARBA" id="ARBA00023163"/>
    </source>
</evidence>
<dbReference type="EMBL" id="CAXITT010000148">
    <property type="protein sequence ID" value="CAL1533652.1"/>
    <property type="molecule type" value="Genomic_DNA"/>
</dbReference>
<evidence type="ECO:0000256" key="2">
    <source>
        <dbReference type="ARBA" id="ARBA00010059"/>
    </source>
</evidence>
<dbReference type="CDD" id="cd07976">
    <property type="entry name" value="TFIIA_alpha_beta_like"/>
    <property type="match status" value="2"/>
</dbReference>
<dbReference type="Gene3D" id="1.10.287.100">
    <property type="match status" value="1"/>
</dbReference>
<dbReference type="PANTHER" id="PTHR12694:SF8">
    <property type="entry name" value="TRANSCRIPTION INITIATION FACTOR IIA SUBUNIT 1"/>
    <property type="match status" value="1"/>
</dbReference>
<accession>A0AAV2HIS6</accession>
<reference evidence="7 8" key="1">
    <citation type="submission" date="2024-04" db="EMBL/GenBank/DDBJ databases">
        <authorList>
            <consortium name="Genoscope - CEA"/>
            <person name="William W."/>
        </authorList>
    </citation>
    <scope>NUCLEOTIDE SEQUENCE [LARGE SCALE GENOMIC DNA]</scope>
</reference>
<dbReference type="FunFam" id="2.30.18.10:FF:000002">
    <property type="entry name" value="Transcription initiation factor IIA subunit 1"/>
    <property type="match status" value="1"/>
</dbReference>